<dbReference type="RefSeq" id="WP_076451178.1">
    <property type="nucleotide sequence ID" value="NZ_FTOQ01000026.1"/>
</dbReference>
<gene>
    <name evidence="1" type="ORF">SAMN05421759_1262</name>
</gene>
<dbReference type="Proteomes" id="UP000186684">
    <property type="component" value="Unassembled WGS sequence"/>
</dbReference>
<keyword evidence="2" id="KW-1185">Reference proteome</keyword>
<evidence type="ECO:0000313" key="2">
    <source>
        <dbReference type="Proteomes" id="UP000186684"/>
    </source>
</evidence>
<protein>
    <submittedName>
        <fullName evidence="1">Uncharacterized protein</fullName>
    </submittedName>
</protein>
<dbReference type="OrthoDB" id="9888884at2"/>
<sequence>MSMIATYSDKALPRLSKREFTLCKAALLVALIAIGQWTSHVQAGEAGTGPLWTSVFCDGNAADRAV</sequence>
<organism evidence="1 2">
    <name type="scientific">Roseivivax lentus</name>
    <dbReference type="NCBI Taxonomy" id="633194"/>
    <lineage>
        <taxon>Bacteria</taxon>
        <taxon>Pseudomonadati</taxon>
        <taxon>Pseudomonadota</taxon>
        <taxon>Alphaproteobacteria</taxon>
        <taxon>Rhodobacterales</taxon>
        <taxon>Roseobacteraceae</taxon>
        <taxon>Roseivivax</taxon>
    </lineage>
</organism>
<evidence type="ECO:0000313" key="1">
    <source>
        <dbReference type="EMBL" id="SIT17225.1"/>
    </source>
</evidence>
<accession>A0A1N7Q321</accession>
<name>A0A1N7Q321_9RHOB</name>
<reference evidence="2" key="1">
    <citation type="submission" date="2017-01" db="EMBL/GenBank/DDBJ databases">
        <authorList>
            <person name="Varghese N."/>
            <person name="Submissions S."/>
        </authorList>
    </citation>
    <scope>NUCLEOTIDE SEQUENCE [LARGE SCALE GENOMIC DNA]</scope>
    <source>
        <strain evidence="2">DSM 29430</strain>
    </source>
</reference>
<dbReference type="AlphaFoldDB" id="A0A1N7Q321"/>
<proteinExistence type="predicted"/>
<dbReference type="EMBL" id="FTOQ01000026">
    <property type="protein sequence ID" value="SIT17225.1"/>
    <property type="molecule type" value="Genomic_DNA"/>
</dbReference>